<keyword evidence="1" id="KW-0732">Signal</keyword>
<reference evidence="3" key="1">
    <citation type="journal article" date="2023" name="Mol. Phylogenet. Evol.">
        <title>Genome-scale phylogeny and comparative genomics of the fungal order Sordariales.</title>
        <authorList>
            <person name="Hensen N."/>
            <person name="Bonometti L."/>
            <person name="Westerberg I."/>
            <person name="Brannstrom I.O."/>
            <person name="Guillou S."/>
            <person name="Cros-Aarteil S."/>
            <person name="Calhoun S."/>
            <person name="Haridas S."/>
            <person name="Kuo A."/>
            <person name="Mondo S."/>
            <person name="Pangilinan J."/>
            <person name="Riley R."/>
            <person name="LaButti K."/>
            <person name="Andreopoulos B."/>
            <person name="Lipzen A."/>
            <person name="Chen C."/>
            <person name="Yan M."/>
            <person name="Daum C."/>
            <person name="Ng V."/>
            <person name="Clum A."/>
            <person name="Steindorff A."/>
            <person name="Ohm R.A."/>
            <person name="Martin F."/>
            <person name="Silar P."/>
            <person name="Natvig D.O."/>
            <person name="Lalanne C."/>
            <person name="Gautier V."/>
            <person name="Ament-Velasquez S.L."/>
            <person name="Kruys A."/>
            <person name="Hutchinson M.I."/>
            <person name="Powell A.J."/>
            <person name="Barry K."/>
            <person name="Miller A.N."/>
            <person name="Grigoriev I.V."/>
            <person name="Debuchy R."/>
            <person name="Gladieux P."/>
            <person name="Hiltunen Thoren M."/>
            <person name="Johannesson H."/>
        </authorList>
    </citation>
    <scope>NUCLEOTIDE SEQUENCE</scope>
    <source>
        <strain evidence="3">CBS 314.62</strain>
    </source>
</reference>
<dbReference type="PANTHER" id="PTHR31104">
    <property type="entry name" value="PEPTIDE-N4-(N-ACETYL-BETA-GLUCOSAMINYL)ASPARAGINE AMIDASE A PROTEIN"/>
    <property type="match status" value="1"/>
</dbReference>
<protein>
    <submittedName>
        <fullName evidence="3">Peptide N-acetyl-beta-D-glucosaminyl asparaginase amidase A-domain-containing protein</fullName>
    </submittedName>
</protein>
<feature type="chain" id="PRO_5042130792" evidence="1">
    <location>
        <begin position="22"/>
        <end position="614"/>
    </location>
</feature>
<name>A0AAE0X5F9_9PEZI</name>
<dbReference type="InterPro" id="IPR021102">
    <property type="entry name" value="PNGase_A"/>
</dbReference>
<feature type="domain" description="Peptide N-acetyl-beta-D-glucosaminyl asparaginase amidase A N-terminal" evidence="2">
    <location>
        <begin position="67"/>
        <end position="377"/>
    </location>
</feature>
<proteinExistence type="predicted"/>
<gene>
    <name evidence="3" type="ORF">B0T22DRAFT_465266</name>
</gene>
<evidence type="ECO:0000313" key="4">
    <source>
        <dbReference type="Proteomes" id="UP001270362"/>
    </source>
</evidence>
<sequence length="614" mass="65967">MCRHLIAALLTWASSFGTVRCNPSRSGIRFGQSHDAVRRESSQAGPVSNITRDFEVASPVQIPSRGVCATQQLMVHSFGSSYGTPFVGAYTPPSCDFNSVIISFTATSLGVQYDRLAMMYLSDIEVWRTSTAEPTRAGIIWTYTKDMSAYLSLWKKPQTIIFELDNIVNNVYTGPFNTTLTATFFTVDKPPPKADLILPISSRQGAVGKQSVFNIPADNATVVYTIPDHVTRATVSISANGQINEEFWYTNVFTSQVDTFKDAVGTLVGGGPFREIQLLIDGHLAGVVWPFPVIFTGGVAPGIWRPIVNIQAFDLAESEIDITPFLPVLLDGKPHSFTISVLQLADSNGSGTPTLTEVESFWLATGKIFLFYGNEKTPRPASHALPKITGADPTISISSSITRFPNGTNSSLTYTTTASRALTISSPYGSWKQTLSYSNTGELTSRGFVQTNTQSTHGTQSAVNTRSPAFNQDLAFDYPITVTTAYVINPKGGIRIDASLSTGLSFRDSGRPDISPFSLVSGPASLNTLQQGTGHYSSVANASYSFGTTEQTFSKTSHGSMYRRDVKAVNGTVVQDSEGLAPGGGRPVLDPVKGSFGGPRGFIGRGPGSPWKGL</sequence>
<evidence type="ECO:0000259" key="2">
    <source>
        <dbReference type="Pfam" id="PF12222"/>
    </source>
</evidence>
<dbReference type="Pfam" id="PF25156">
    <property type="entry name" value="PNGase_A_C"/>
    <property type="match status" value="1"/>
</dbReference>
<feature type="signal peptide" evidence="1">
    <location>
        <begin position="1"/>
        <end position="21"/>
    </location>
</feature>
<dbReference type="AlphaFoldDB" id="A0AAE0X5F9"/>
<evidence type="ECO:0000256" key="1">
    <source>
        <dbReference type="SAM" id="SignalP"/>
    </source>
</evidence>
<dbReference type="Pfam" id="PF12222">
    <property type="entry name" value="PNGaseA"/>
    <property type="match status" value="1"/>
</dbReference>
<accession>A0AAE0X5F9</accession>
<dbReference type="EMBL" id="JAULSO010000003">
    <property type="protein sequence ID" value="KAK3685283.1"/>
    <property type="molecule type" value="Genomic_DNA"/>
</dbReference>
<organism evidence="3 4">
    <name type="scientific">Podospora appendiculata</name>
    <dbReference type="NCBI Taxonomy" id="314037"/>
    <lineage>
        <taxon>Eukaryota</taxon>
        <taxon>Fungi</taxon>
        <taxon>Dikarya</taxon>
        <taxon>Ascomycota</taxon>
        <taxon>Pezizomycotina</taxon>
        <taxon>Sordariomycetes</taxon>
        <taxon>Sordariomycetidae</taxon>
        <taxon>Sordariales</taxon>
        <taxon>Podosporaceae</taxon>
        <taxon>Podospora</taxon>
    </lineage>
</organism>
<dbReference type="Proteomes" id="UP001270362">
    <property type="component" value="Unassembled WGS sequence"/>
</dbReference>
<evidence type="ECO:0000313" key="3">
    <source>
        <dbReference type="EMBL" id="KAK3685283.1"/>
    </source>
</evidence>
<reference evidence="3" key="2">
    <citation type="submission" date="2023-06" db="EMBL/GenBank/DDBJ databases">
        <authorList>
            <consortium name="Lawrence Berkeley National Laboratory"/>
            <person name="Haridas S."/>
            <person name="Hensen N."/>
            <person name="Bonometti L."/>
            <person name="Westerberg I."/>
            <person name="Brannstrom I.O."/>
            <person name="Guillou S."/>
            <person name="Cros-Aarteil S."/>
            <person name="Calhoun S."/>
            <person name="Kuo A."/>
            <person name="Mondo S."/>
            <person name="Pangilinan J."/>
            <person name="Riley R."/>
            <person name="Labutti K."/>
            <person name="Andreopoulos B."/>
            <person name="Lipzen A."/>
            <person name="Chen C."/>
            <person name="Yanf M."/>
            <person name="Daum C."/>
            <person name="Ng V."/>
            <person name="Clum A."/>
            <person name="Steindorff A."/>
            <person name="Ohm R."/>
            <person name="Martin F."/>
            <person name="Silar P."/>
            <person name="Natvig D."/>
            <person name="Lalanne C."/>
            <person name="Gautier V."/>
            <person name="Ament-Velasquez S.L."/>
            <person name="Kruys A."/>
            <person name="Hutchinson M.I."/>
            <person name="Powell A.J."/>
            <person name="Barry K."/>
            <person name="Miller A.N."/>
            <person name="Grigoriev I.V."/>
            <person name="Debuchy R."/>
            <person name="Gladieux P."/>
            <person name="Thoren M.H."/>
            <person name="Johannesson H."/>
        </authorList>
    </citation>
    <scope>NUCLEOTIDE SEQUENCE</scope>
    <source>
        <strain evidence="3">CBS 314.62</strain>
    </source>
</reference>
<dbReference type="InterPro" id="IPR056948">
    <property type="entry name" value="PNGaseA_N"/>
</dbReference>
<comment type="caution">
    <text evidence="3">The sequence shown here is derived from an EMBL/GenBank/DDBJ whole genome shotgun (WGS) entry which is preliminary data.</text>
</comment>
<keyword evidence="4" id="KW-1185">Reference proteome</keyword>